<sequence length="151" mass="15671">MLDDALEPPAYARPGDAGADLRSRIDVSLAPGERRLVPTGVSIALPAGYAGFVHPRSGLAARHGLSVVNAPGTIDAGYRGEVQVILLNTDRSETVHLARGDRVAQLVIQRVEQASFVQVRELPESVRGAGGFGSTGGFTPVPEAHNPATGG</sequence>
<comment type="function">
    <text evidence="8">This enzyme is involved in nucleotide metabolism: it produces dUMP, the immediate precursor of thymidine nucleotides and it decreases the intracellular concentration of dUTP so that uracil cannot be incorporated into DNA.</text>
</comment>
<keyword evidence="5 8" id="KW-0460">Magnesium</keyword>
<keyword evidence="6 8" id="KW-0546">Nucleotide metabolism</keyword>
<name>A0A4R5TQ02_9MICC</name>
<comment type="cofactor">
    <cofactor evidence="1 8">
        <name>Mg(2+)</name>
        <dbReference type="ChEBI" id="CHEBI:18420"/>
    </cofactor>
</comment>
<feature type="binding site" evidence="8">
    <location>
        <position position="69"/>
    </location>
    <ligand>
        <name>substrate</name>
    </ligand>
</feature>
<organism evidence="11 12">
    <name type="scientific">Arthrobacter crusticola</name>
    <dbReference type="NCBI Taxonomy" id="2547960"/>
    <lineage>
        <taxon>Bacteria</taxon>
        <taxon>Bacillati</taxon>
        <taxon>Actinomycetota</taxon>
        <taxon>Actinomycetes</taxon>
        <taxon>Micrococcales</taxon>
        <taxon>Micrococcaceae</taxon>
        <taxon>Arthrobacter</taxon>
    </lineage>
</organism>
<evidence type="ECO:0000256" key="6">
    <source>
        <dbReference type="ARBA" id="ARBA00023080"/>
    </source>
</evidence>
<dbReference type="InterPro" id="IPR033704">
    <property type="entry name" value="dUTPase_trimeric"/>
</dbReference>
<dbReference type="AlphaFoldDB" id="A0A4R5TQ02"/>
<dbReference type="Pfam" id="PF00692">
    <property type="entry name" value="dUTPase"/>
    <property type="match status" value="1"/>
</dbReference>
<dbReference type="NCBIfam" id="NF001862">
    <property type="entry name" value="PRK00601.1"/>
    <property type="match status" value="1"/>
</dbReference>
<dbReference type="PANTHER" id="PTHR11241:SF0">
    <property type="entry name" value="DEOXYURIDINE 5'-TRIPHOSPHATE NUCLEOTIDOHYDROLASE"/>
    <property type="match status" value="1"/>
</dbReference>
<dbReference type="InterPro" id="IPR036157">
    <property type="entry name" value="dUTPase-like_sf"/>
</dbReference>
<evidence type="ECO:0000256" key="7">
    <source>
        <dbReference type="ARBA" id="ARBA00047686"/>
    </source>
</evidence>
<comment type="caution">
    <text evidence="11">The sequence shown here is derived from an EMBL/GenBank/DDBJ whole genome shotgun (WGS) entry which is preliminary data.</text>
</comment>
<evidence type="ECO:0000256" key="3">
    <source>
        <dbReference type="ARBA" id="ARBA00022723"/>
    </source>
</evidence>
<comment type="catalytic activity">
    <reaction evidence="7 8">
        <text>dUTP + H2O = dUMP + diphosphate + H(+)</text>
        <dbReference type="Rhea" id="RHEA:10248"/>
        <dbReference type="ChEBI" id="CHEBI:15377"/>
        <dbReference type="ChEBI" id="CHEBI:15378"/>
        <dbReference type="ChEBI" id="CHEBI:33019"/>
        <dbReference type="ChEBI" id="CHEBI:61555"/>
        <dbReference type="ChEBI" id="CHEBI:246422"/>
        <dbReference type="EC" id="3.6.1.23"/>
    </reaction>
</comment>
<evidence type="ECO:0000256" key="8">
    <source>
        <dbReference type="HAMAP-Rule" id="MF_00116"/>
    </source>
</evidence>
<dbReference type="PANTHER" id="PTHR11241">
    <property type="entry name" value="DEOXYURIDINE 5'-TRIPHOSPHATE NUCLEOTIDOHYDROLASE"/>
    <property type="match status" value="1"/>
</dbReference>
<reference evidence="11 12" key="1">
    <citation type="submission" date="2019-03" db="EMBL/GenBank/DDBJ databases">
        <title>Arthrobacter sp. nov., an bacterium isolated from biocrust in Mu Us Desert.</title>
        <authorList>
            <person name="Lixiong L."/>
        </authorList>
    </citation>
    <scope>NUCLEOTIDE SEQUENCE [LARGE SCALE GENOMIC DNA]</scope>
    <source>
        <strain evidence="11 12">SLN-3</strain>
    </source>
</reference>
<evidence type="ECO:0000256" key="9">
    <source>
        <dbReference type="SAM" id="MobiDB-lite"/>
    </source>
</evidence>
<dbReference type="GO" id="GO:0000287">
    <property type="term" value="F:magnesium ion binding"/>
    <property type="evidence" value="ECO:0007669"/>
    <property type="project" value="UniProtKB-UniRule"/>
</dbReference>
<dbReference type="SUPFAM" id="SSF51283">
    <property type="entry name" value="dUTPase-like"/>
    <property type="match status" value="1"/>
</dbReference>
<proteinExistence type="inferred from homology"/>
<accession>A0A4R5TQ02</accession>
<keyword evidence="12" id="KW-1185">Reference proteome</keyword>
<feature type="binding site" evidence="8">
    <location>
        <begin position="73"/>
        <end position="75"/>
    </location>
    <ligand>
        <name>substrate</name>
    </ligand>
</feature>
<comment type="similarity">
    <text evidence="2 8">Belongs to the dUTPase family.</text>
</comment>
<dbReference type="CDD" id="cd07557">
    <property type="entry name" value="trimeric_dUTPase"/>
    <property type="match status" value="1"/>
</dbReference>
<evidence type="ECO:0000256" key="4">
    <source>
        <dbReference type="ARBA" id="ARBA00022801"/>
    </source>
</evidence>
<dbReference type="GO" id="GO:0004170">
    <property type="term" value="F:dUTP diphosphatase activity"/>
    <property type="evidence" value="ECO:0007669"/>
    <property type="project" value="UniProtKB-UniRule"/>
</dbReference>
<keyword evidence="4 8" id="KW-0378">Hydrolase</keyword>
<dbReference type="GO" id="GO:0006226">
    <property type="term" value="P:dUMP biosynthetic process"/>
    <property type="evidence" value="ECO:0007669"/>
    <property type="project" value="UniProtKB-UniRule"/>
</dbReference>
<dbReference type="GO" id="GO:0046081">
    <property type="term" value="P:dUTP catabolic process"/>
    <property type="evidence" value="ECO:0007669"/>
    <property type="project" value="InterPro"/>
</dbReference>
<comment type="caution">
    <text evidence="8">Lacks conserved residue(s) required for the propagation of feature annotation.</text>
</comment>
<dbReference type="Gene3D" id="2.70.40.10">
    <property type="match status" value="1"/>
</dbReference>
<dbReference type="EC" id="3.6.1.23" evidence="8"/>
<dbReference type="HAMAP" id="MF_00116">
    <property type="entry name" value="dUTPase_bact"/>
    <property type="match status" value="1"/>
</dbReference>
<feature type="binding site" evidence="8">
    <location>
        <begin position="56"/>
        <end position="58"/>
    </location>
    <ligand>
        <name>substrate</name>
    </ligand>
</feature>
<protein>
    <recommendedName>
        <fullName evidence="8">Deoxyuridine 5'-triphosphate nucleotidohydrolase</fullName>
        <shortName evidence="8">dUTPase</shortName>
        <ecNumber evidence="8">3.6.1.23</ecNumber>
    </recommendedName>
    <alternativeName>
        <fullName evidence="8">dUTP pyrophosphatase</fullName>
    </alternativeName>
</protein>
<comment type="pathway">
    <text evidence="8">Pyrimidine metabolism; dUMP biosynthesis; dUMP from dCTP (dUTP route): step 2/2.</text>
</comment>
<dbReference type="NCBIfam" id="TIGR00576">
    <property type="entry name" value="dut"/>
    <property type="match status" value="1"/>
</dbReference>
<evidence type="ECO:0000256" key="1">
    <source>
        <dbReference type="ARBA" id="ARBA00001946"/>
    </source>
</evidence>
<dbReference type="FunFam" id="2.70.40.10:FF:000008">
    <property type="entry name" value="Deoxyuridine 5'-triphosphate nucleotidohydrolase"/>
    <property type="match status" value="1"/>
</dbReference>
<evidence type="ECO:0000256" key="2">
    <source>
        <dbReference type="ARBA" id="ARBA00006581"/>
    </source>
</evidence>
<dbReference type="EMBL" id="SMTK01000005">
    <property type="protein sequence ID" value="TDK24258.1"/>
    <property type="molecule type" value="Genomic_DNA"/>
</dbReference>
<evidence type="ECO:0000313" key="11">
    <source>
        <dbReference type="EMBL" id="TDK24258.1"/>
    </source>
</evidence>
<feature type="region of interest" description="Disordered" evidence="9">
    <location>
        <begin position="130"/>
        <end position="151"/>
    </location>
</feature>
<dbReference type="InterPro" id="IPR029054">
    <property type="entry name" value="dUTPase-like"/>
</dbReference>
<dbReference type="InterPro" id="IPR008181">
    <property type="entry name" value="dUTPase"/>
</dbReference>
<dbReference type="OrthoDB" id="9809956at2"/>
<evidence type="ECO:0000313" key="12">
    <source>
        <dbReference type="Proteomes" id="UP000295411"/>
    </source>
</evidence>
<dbReference type="UniPathway" id="UPA00610">
    <property type="reaction ID" value="UER00666"/>
</dbReference>
<dbReference type="Proteomes" id="UP000295411">
    <property type="component" value="Unassembled WGS sequence"/>
</dbReference>
<keyword evidence="3 8" id="KW-0479">Metal-binding</keyword>
<gene>
    <name evidence="8" type="primary">dut</name>
    <name evidence="11" type="ORF">E2F48_15295</name>
</gene>
<evidence type="ECO:0000259" key="10">
    <source>
        <dbReference type="Pfam" id="PF00692"/>
    </source>
</evidence>
<evidence type="ECO:0000256" key="5">
    <source>
        <dbReference type="ARBA" id="ARBA00022842"/>
    </source>
</evidence>
<feature type="domain" description="dUTPase-like" evidence="10">
    <location>
        <begin position="9"/>
        <end position="136"/>
    </location>
</feature>